<evidence type="ECO:0000259" key="27">
    <source>
        <dbReference type="PROSITE" id="PS50026"/>
    </source>
</evidence>
<dbReference type="Gene3D" id="2.10.25.10">
    <property type="entry name" value="Laminin"/>
    <property type="match status" value="3"/>
</dbReference>
<keyword evidence="11 25" id="KW-1133">Transmembrane helix</keyword>
<dbReference type="Gene3D" id="2.60.120.200">
    <property type="match status" value="6"/>
</dbReference>
<sequence>MSFTMHSVFFTLKVSVLLGSLLGLCLGLEFMGLPNQWARYLRWDASTRSDLSFQFKTNVSTGLLLYLDDGGVCDFLCLSLVDGHVQLRFSMDCAETAVLSNKQVNDSSWHFLMVSRDRLRTVLVLDGEGQSGELQPQRPSMDVVSDLFLGGVPADIRPSALTLDGVQAMAGFKGLILDLKYGNSEPQLLGSQGVLLDAEGPCGERPCENGGICFLLDGHPTCDCSTTGYGGKLCSEEDHPLDSPAHLLLSSQEGSLLYSQGGEGRTGAADLHEESQAREENVATFRGSEYLCYDLSQNPIQSSSDEITLSFKTWQRNGLILHTGKSADYVNLALKDGAVSLVINLGSGAFEAIVEPVNGKFNDNAWHDVKVTRNLRQHSGIGHAMVNKLHCLVTISVDGILTTTGYTQEDYTMLGSDDFFYVGGSPSTADLPGSPVSNNFMGCLKEVVYKNNDIRLELSRLARIGDTKMKIYGEVVFKCENVATLDPINFETPEAYISLPKWNTKRMGSISFDFRTTEPNGLILFTHGKPQERKDARSQKNTKVDFFAVELLDGNLYLLLDMGSGTIKVKATQKKANDGEWYHVDIQRDGRSGTISVNSRRTPFTASGESEILDLEGDMYLGGLPEHRAGLILPTELWTAMLNYGYVGCIRDLFIDGRSKNIRQLAEMQNAAGVKSSCSRMSAKQCDSYPCKNNAVCKDGWNRFICDCTGTGYWGRTCEREASILSYDGSMYMKIIMPMVMHTEAEDVSFRFMSQRAYGLLVATTSRDSADTLRLELDGGRVKLMVNLDCIRINCNSSKGPETLYAGQKLNDNEWHTVRVVRRGKSLKLTVDDDVAEGTMVGDHTRLEFHNIETGIMTEKRYISVVPSSFIGHLQSLMFNGLLYIDLCKNGDIDYCELKARFGLRNIIADPVTFKTKSSYLSLATLQAYTSMHLFFQFKTTSADGFILFNSGDGNDFIAVELVKGYIHYVFDLGNGPNVIKGNSDRPLNDNQWHNVVITRDNSNTHSLKVDTKVVTQVINGAKNLDLKGDLYMAGLAQGMYSNLPKLVASRDGFQGCLASVDLNGRLPDLINDALHRSGQIERGCEGPSTTCQEDSCANQGVCMQQWEGFTCDCSMTSYSGNQCNDPGATYIFGKSGGLILYTWPANDRPSTRSDRLAVGFSTTVKDGILVRIDSAPGLGDFLQLHIEQGKIGVVFNIGTVDISIKEERTPVNDGKYHVVRFTRNGGNATLQVDNWPVNEHYPTGNTDNERFQMVKQKIPFKYNRPVEEWLQEKGRQLTIFNTQAQIAIGGKDKGRLFQGQLSGLYYDGLKVLNMAAENNPNIKINGSVRLVGEVPSILGTTQTTSMPPEMSTTVMETTTTMATTTTRKNRSTASIQPTSDDLVSSAECSSDDEDFVECEPSTANPTEPGVRRVPGASEVIRESSSTTGMVVGIVAAAALCILILLYAMYKYRNRDEGSYQVDETRNYISNSAQSNGTLLKEKQQSSKSGHKKQKNKDKEYYV</sequence>
<evidence type="ECO:0000256" key="12">
    <source>
        <dbReference type="ARBA" id="ARBA00023018"/>
    </source>
</evidence>
<dbReference type="SMART" id="SM00294">
    <property type="entry name" value="4.1m"/>
    <property type="match status" value="1"/>
</dbReference>
<keyword evidence="10" id="KW-0654">Proteoglycan</keyword>
<evidence type="ECO:0000256" key="22">
    <source>
        <dbReference type="ARBA" id="ARBA00077389"/>
    </source>
</evidence>
<dbReference type="FunFam" id="2.60.120.200:FF:000005">
    <property type="entry name" value="neurexin-1 isoform X1"/>
    <property type="match status" value="1"/>
</dbReference>
<dbReference type="GO" id="GO:0042734">
    <property type="term" value="C:presynaptic membrane"/>
    <property type="evidence" value="ECO:0007669"/>
    <property type="project" value="UniProtKB-SubCell"/>
</dbReference>
<feature type="domain" description="Laminin G" evidence="26">
    <location>
        <begin position="1129"/>
        <end position="1329"/>
    </location>
</feature>
<feature type="compositionally biased region" description="Polar residues" evidence="24">
    <location>
        <begin position="1372"/>
        <end position="1387"/>
    </location>
</feature>
<feature type="domain" description="Laminin G" evidence="26">
    <location>
        <begin position="282"/>
        <end position="479"/>
    </location>
</feature>
<feature type="transmembrane region" description="Helical" evidence="25">
    <location>
        <begin position="1430"/>
        <end position="1450"/>
    </location>
</feature>
<evidence type="ECO:0000256" key="24">
    <source>
        <dbReference type="SAM" id="MobiDB-lite"/>
    </source>
</evidence>
<keyword evidence="3 23" id="KW-0245">EGF-like domain</keyword>
<dbReference type="FunFam" id="2.10.25.10:FF:000029">
    <property type="entry name" value="neurexin-1 isoform X1"/>
    <property type="match status" value="1"/>
</dbReference>
<keyword evidence="13 25" id="KW-0472">Membrane</keyword>
<evidence type="ECO:0000256" key="17">
    <source>
        <dbReference type="ARBA" id="ARBA00035005"/>
    </source>
</evidence>
<feature type="domain" description="EGF-like" evidence="27">
    <location>
        <begin position="682"/>
        <end position="719"/>
    </location>
</feature>
<feature type="region of interest" description="Disordered" evidence="24">
    <location>
        <begin position="1472"/>
        <end position="1503"/>
    </location>
</feature>
<dbReference type="InterPro" id="IPR013320">
    <property type="entry name" value="ConA-like_dom_sf"/>
</dbReference>
<evidence type="ECO:0000256" key="4">
    <source>
        <dbReference type="ARBA" id="ARBA00022692"/>
    </source>
</evidence>
<feature type="domain" description="EGF-like" evidence="27">
    <location>
        <begin position="198"/>
        <end position="235"/>
    </location>
</feature>
<evidence type="ECO:0000256" key="19">
    <source>
        <dbReference type="ARBA" id="ARBA00062138"/>
    </source>
</evidence>
<accession>A0A6J3QVX5</accession>
<dbReference type="Pfam" id="PF01034">
    <property type="entry name" value="Syndecan"/>
    <property type="match status" value="1"/>
</dbReference>
<keyword evidence="6" id="KW-0732">Signal</keyword>
<comment type="subcellular location">
    <subcellularLocation>
        <location evidence="17">Presynaptic cell membrane</location>
        <topology evidence="17">Single-pass type I membrane protein</topology>
    </subcellularLocation>
</comment>
<comment type="function">
    <text evidence="18">Neuronal cell surface protein that may be involved in cell recognition and cell adhesion. May mediate intracellular signaling.</text>
</comment>
<dbReference type="SUPFAM" id="SSF49899">
    <property type="entry name" value="Concanavalin A-like lectins/glucanases"/>
    <property type="match status" value="6"/>
</dbReference>
<dbReference type="PROSITE" id="PS50026">
    <property type="entry name" value="EGF_3"/>
    <property type="match status" value="3"/>
</dbReference>
<dbReference type="CDD" id="cd00110">
    <property type="entry name" value="LamG"/>
    <property type="match status" value="6"/>
</dbReference>
<dbReference type="PANTHER" id="PTHR15036">
    <property type="entry name" value="PIKACHURIN-LIKE PROTEIN"/>
    <property type="match status" value="1"/>
</dbReference>
<evidence type="ECO:0000256" key="9">
    <source>
        <dbReference type="ARBA" id="ARBA00022889"/>
    </source>
</evidence>
<dbReference type="FunFam" id="2.60.120.200:FF:000001">
    <property type="entry name" value="neurexin-1 isoform X1"/>
    <property type="match status" value="1"/>
</dbReference>
<keyword evidence="28" id="KW-1185">Reference proteome</keyword>
<dbReference type="GO" id="GO:0007399">
    <property type="term" value="P:nervous system development"/>
    <property type="evidence" value="ECO:0007669"/>
    <property type="project" value="UniProtKB-ARBA"/>
</dbReference>
<comment type="subunit">
    <text evidence="19">The laminin G-like domain 2 binds to NXPH1. Specific isoforms bind to alpha-dystroglycan. The cytoplasmic C-terminal region binds to CASK. Specific isoforms bind neuroligins NLGN1, NLGN2 and NLGN3. Interacts with CLSTN3.</text>
</comment>
<dbReference type="CTD" id="9369"/>
<dbReference type="RefSeq" id="XP_033706655.1">
    <property type="nucleotide sequence ID" value="XM_033850764.1"/>
</dbReference>
<keyword evidence="2" id="KW-1003">Cell membrane</keyword>
<gene>
    <name evidence="29" type="primary">NRXN3</name>
</gene>
<keyword evidence="9" id="KW-0130">Cell adhesion</keyword>
<evidence type="ECO:0000256" key="21">
    <source>
        <dbReference type="ARBA" id="ARBA00076460"/>
    </source>
</evidence>
<feature type="domain" description="EGF-like" evidence="27">
    <location>
        <begin position="1088"/>
        <end position="1125"/>
    </location>
</feature>
<evidence type="ECO:0000256" key="25">
    <source>
        <dbReference type="SAM" id="Phobius"/>
    </source>
</evidence>
<evidence type="ECO:0000256" key="13">
    <source>
        <dbReference type="ARBA" id="ARBA00023136"/>
    </source>
</evidence>
<evidence type="ECO:0000256" key="14">
    <source>
        <dbReference type="ARBA" id="ARBA00023157"/>
    </source>
</evidence>
<comment type="caution">
    <text evidence="23">Lacks conserved residue(s) required for the propagation of feature annotation.</text>
</comment>
<feature type="domain" description="Laminin G" evidence="26">
    <location>
        <begin position="486"/>
        <end position="678"/>
    </location>
</feature>
<protein>
    <recommendedName>
        <fullName evidence="20">Neurexin-3</fullName>
    </recommendedName>
    <alternativeName>
        <fullName evidence="22">Neurexin III-alpha</fullName>
    </alternativeName>
    <alternativeName>
        <fullName evidence="21">Neurexin-3-alpha</fullName>
    </alternativeName>
</protein>
<evidence type="ECO:0000313" key="28">
    <source>
        <dbReference type="Proteomes" id="UP000245320"/>
    </source>
</evidence>
<keyword evidence="16" id="KW-0357">Heparan sulfate</keyword>
<dbReference type="InterPro" id="IPR027789">
    <property type="entry name" value="Syndecan/Neurexin_dom"/>
</dbReference>
<evidence type="ECO:0000256" key="2">
    <source>
        <dbReference type="ARBA" id="ARBA00022475"/>
    </source>
</evidence>
<evidence type="ECO:0000256" key="20">
    <source>
        <dbReference type="ARBA" id="ARBA00069406"/>
    </source>
</evidence>
<keyword evidence="14" id="KW-1015">Disulfide bond</keyword>
<keyword evidence="12" id="KW-0770">Synapse</keyword>
<dbReference type="PROSITE" id="PS50025">
    <property type="entry name" value="LAM_G_DOMAIN"/>
    <property type="match status" value="6"/>
</dbReference>
<dbReference type="InterPro" id="IPR000152">
    <property type="entry name" value="EGF-type_Asp/Asn_hydroxyl_site"/>
</dbReference>
<evidence type="ECO:0000256" key="6">
    <source>
        <dbReference type="ARBA" id="ARBA00022729"/>
    </source>
</evidence>
<evidence type="ECO:0000256" key="8">
    <source>
        <dbReference type="ARBA" id="ARBA00022837"/>
    </source>
</evidence>
<evidence type="ECO:0000256" key="10">
    <source>
        <dbReference type="ARBA" id="ARBA00022974"/>
    </source>
</evidence>
<feature type="region of interest" description="Disordered" evidence="24">
    <location>
        <begin position="1363"/>
        <end position="1387"/>
    </location>
</feature>
<dbReference type="InterPro" id="IPR001791">
    <property type="entry name" value="Laminin_G"/>
</dbReference>
<dbReference type="SMART" id="SM00282">
    <property type="entry name" value="LamG"/>
    <property type="match status" value="6"/>
</dbReference>
<dbReference type="InterPro" id="IPR050372">
    <property type="entry name" value="Neurexin-related_CASP"/>
</dbReference>
<dbReference type="Pfam" id="PF02210">
    <property type="entry name" value="Laminin_G_2"/>
    <property type="match status" value="6"/>
</dbReference>
<dbReference type="GeneID" id="101329266"/>
<evidence type="ECO:0000256" key="7">
    <source>
        <dbReference type="ARBA" id="ARBA00022737"/>
    </source>
</evidence>
<evidence type="ECO:0000256" key="3">
    <source>
        <dbReference type="ARBA" id="ARBA00022536"/>
    </source>
</evidence>
<name>A0A6J3QVX5_TURTR</name>
<keyword evidence="15" id="KW-0325">Glycoprotein</keyword>
<comment type="similarity">
    <text evidence="1">Belongs to the neurexin family.</text>
</comment>
<evidence type="ECO:0000259" key="26">
    <source>
        <dbReference type="PROSITE" id="PS50025"/>
    </source>
</evidence>
<dbReference type="SMART" id="SM00181">
    <property type="entry name" value="EGF"/>
    <property type="match status" value="3"/>
</dbReference>
<evidence type="ECO:0000256" key="18">
    <source>
        <dbReference type="ARBA" id="ARBA00043901"/>
    </source>
</evidence>
<evidence type="ECO:0000256" key="16">
    <source>
        <dbReference type="ARBA" id="ARBA00023207"/>
    </source>
</evidence>
<dbReference type="InterPro" id="IPR000742">
    <property type="entry name" value="EGF"/>
</dbReference>
<dbReference type="CDD" id="cd00054">
    <property type="entry name" value="EGF_CA"/>
    <property type="match status" value="2"/>
</dbReference>
<organism evidence="28 29">
    <name type="scientific">Tursiops truncatus</name>
    <name type="common">Atlantic bottle-nosed dolphin</name>
    <name type="synonym">Delphinus truncatus</name>
    <dbReference type="NCBI Taxonomy" id="9739"/>
    <lineage>
        <taxon>Eukaryota</taxon>
        <taxon>Metazoa</taxon>
        <taxon>Chordata</taxon>
        <taxon>Craniata</taxon>
        <taxon>Vertebrata</taxon>
        <taxon>Euteleostomi</taxon>
        <taxon>Mammalia</taxon>
        <taxon>Eutheria</taxon>
        <taxon>Laurasiatheria</taxon>
        <taxon>Artiodactyla</taxon>
        <taxon>Whippomorpha</taxon>
        <taxon>Cetacea</taxon>
        <taxon>Odontoceti</taxon>
        <taxon>Delphinidae</taxon>
        <taxon>Tursiops</taxon>
    </lineage>
</organism>
<dbReference type="FunFam" id="2.10.25.10:FF:000015">
    <property type="entry name" value="neurexin-1 isoform X1"/>
    <property type="match status" value="1"/>
</dbReference>
<dbReference type="FunFam" id="2.60.120.200:FF:000080">
    <property type="entry name" value="neurexin 3 isoform X1"/>
    <property type="match status" value="1"/>
</dbReference>
<feature type="domain" description="Laminin G" evidence="26">
    <location>
        <begin position="910"/>
        <end position="1085"/>
    </location>
</feature>
<dbReference type="FunFam" id="2.60.120.200:FF:000004">
    <property type="entry name" value="neurexin-1 isoform X1"/>
    <property type="match status" value="1"/>
</dbReference>
<proteinExistence type="inferred from homology"/>
<keyword evidence="7" id="KW-0677">Repeat</keyword>
<dbReference type="Proteomes" id="UP000245320">
    <property type="component" value="Chromosome 2"/>
</dbReference>
<feature type="domain" description="Laminin G" evidence="26">
    <location>
        <begin position="724"/>
        <end position="896"/>
    </location>
</feature>
<reference evidence="29" key="1">
    <citation type="submission" date="2025-08" db="UniProtKB">
        <authorList>
            <consortium name="RefSeq"/>
        </authorList>
    </citation>
    <scope>IDENTIFICATION</scope>
    <source>
        <tissue evidence="29">Spleen</tissue>
    </source>
</reference>
<evidence type="ECO:0000256" key="15">
    <source>
        <dbReference type="ARBA" id="ARBA00023180"/>
    </source>
</evidence>
<evidence type="ECO:0000256" key="1">
    <source>
        <dbReference type="ARBA" id="ARBA00010241"/>
    </source>
</evidence>
<dbReference type="PROSITE" id="PS00010">
    <property type="entry name" value="ASX_HYDROXYL"/>
    <property type="match status" value="1"/>
</dbReference>
<evidence type="ECO:0000313" key="29">
    <source>
        <dbReference type="RefSeq" id="XP_033706655.1"/>
    </source>
</evidence>
<dbReference type="FunFam" id="2.60.120.200:FF:000003">
    <property type="entry name" value="neurexin-1 isoform X1"/>
    <property type="match status" value="1"/>
</dbReference>
<evidence type="ECO:0000256" key="23">
    <source>
        <dbReference type="PROSITE-ProRule" id="PRU00076"/>
    </source>
</evidence>
<dbReference type="PANTHER" id="PTHR15036:SF57">
    <property type="entry name" value="NEUREXIN-3"/>
    <property type="match status" value="1"/>
</dbReference>
<dbReference type="InterPro" id="IPR003585">
    <property type="entry name" value="Neurexin-like"/>
</dbReference>
<keyword evidence="8" id="KW-0106">Calcium</keyword>
<evidence type="ECO:0000256" key="11">
    <source>
        <dbReference type="ARBA" id="ARBA00022989"/>
    </source>
</evidence>
<dbReference type="GO" id="GO:0007155">
    <property type="term" value="P:cell adhesion"/>
    <property type="evidence" value="ECO:0007669"/>
    <property type="project" value="UniProtKB-KW"/>
</dbReference>
<feature type="domain" description="Laminin G" evidence="26">
    <location>
        <begin position="27"/>
        <end position="202"/>
    </location>
</feature>
<evidence type="ECO:0000256" key="5">
    <source>
        <dbReference type="ARBA" id="ARBA00022723"/>
    </source>
</evidence>
<keyword evidence="4 25" id="KW-0812">Transmembrane</keyword>
<keyword evidence="5" id="KW-0479">Metal-binding</keyword>
<dbReference type="GO" id="GO:0046872">
    <property type="term" value="F:metal ion binding"/>
    <property type="evidence" value="ECO:0007669"/>
    <property type="project" value="UniProtKB-KW"/>
</dbReference>
<dbReference type="FunFam" id="2.60.120.200:FF:000007">
    <property type="entry name" value="neurexin-1 isoform X1"/>
    <property type="match status" value="1"/>
</dbReference>